<evidence type="ECO:0000256" key="1">
    <source>
        <dbReference type="ARBA" id="ARBA00008552"/>
    </source>
</evidence>
<accession>A0ABM1I3X6</accession>
<evidence type="ECO:0000313" key="9">
    <source>
        <dbReference type="Proteomes" id="UP000694924"/>
    </source>
</evidence>
<dbReference type="InterPro" id="IPR012462">
    <property type="entry name" value="UFSP1/2_DUB_cat"/>
</dbReference>
<feature type="domain" description="UFSP2 second" evidence="7">
    <location>
        <begin position="190"/>
        <end position="349"/>
    </location>
</feature>
<name>A0ABM1I3X6_POLDO</name>
<evidence type="ECO:0000259" key="8">
    <source>
        <dbReference type="Pfam" id="PF26560"/>
    </source>
</evidence>
<keyword evidence="4" id="KW-0378">Hydrolase</keyword>
<dbReference type="Pfam" id="PF26560">
    <property type="entry name" value="UFSP2_MPN_insect"/>
    <property type="match status" value="1"/>
</dbReference>
<comment type="similarity">
    <text evidence="1">Belongs to the peptidase C78 family.</text>
</comment>
<dbReference type="InterPro" id="IPR038765">
    <property type="entry name" value="Papain-like_cys_pep_sf"/>
</dbReference>
<dbReference type="SUPFAM" id="SSF54001">
    <property type="entry name" value="Cysteine proteinases"/>
    <property type="match status" value="1"/>
</dbReference>
<gene>
    <name evidence="10" type="primary">LOC107065582</name>
</gene>
<sequence length="562" mass="64174">MQPKIQVLSKIVERLNTLTTQTTGRLYGITHNDTLTIITFSIDNDSDDVFNILSFESFLPTNVNPCGLLYTGEIEENVPDPVNNKIILKYSPDIKKIEWFFNNNEGLDKLLNIEIINENQLEEQFAYIRIQLGIPVISESNQMLDTLKKINEHISSGKVAFYFPSKKIYLFNNDKDDNVENAKLKELLNVSKTNDGSIHSINAINANALIQISKQESYNVCEHAPVLHQTKRAFDSIEYTFNIDRLILIDRRPISIELHKALIKSICQYVNVIIELWKSKPSICENCKIPLEWFYFKPQKLGHVLTVPYINGWDDDKMIPCIKQLHTTLALDLTRPYFRRTNSVQFSNDLQNNHLIINPHESIPSIKDGKTSIVYGLYSYHHYMQNDFDDNGWGCAYRSLQTIVSWYRLQGYTNIPIPSHKEIQKCLVDIGDKSSNFIGSKEWIGSTEVGFVLETLLGVNISVLCATNGEEISTFASAIANHFDTQGTPIMIGGGVLAHTILGINYNESTGEVKFLILDPHYTGPDKLSTIINKGWCGWKSKDFWRRDSFYNMCLPQRPICI</sequence>
<evidence type="ECO:0000256" key="3">
    <source>
        <dbReference type="ARBA" id="ARBA00022786"/>
    </source>
</evidence>
<evidence type="ECO:0000313" key="10">
    <source>
        <dbReference type="RefSeq" id="XP_015174913.1"/>
    </source>
</evidence>
<reference evidence="10" key="1">
    <citation type="submission" date="2025-08" db="UniProtKB">
        <authorList>
            <consortium name="RefSeq"/>
        </authorList>
    </citation>
    <scope>IDENTIFICATION</scope>
    <source>
        <tissue evidence="10">Whole body</tissue>
    </source>
</reference>
<dbReference type="GeneID" id="107065582"/>
<evidence type="ECO:0000256" key="4">
    <source>
        <dbReference type="ARBA" id="ARBA00022801"/>
    </source>
</evidence>
<feature type="domain" description="UFSP1/2/DUB catalytic" evidence="6">
    <location>
        <begin position="370"/>
        <end position="554"/>
    </location>
</feature>
<keyword evidence="5" id="KW-0788">Thiol protease</keyword>
<dbReference type="PANTHER" id="PTHR48153:SF2">
    <property type="entry name" value="UFM1-SPECIFIC PROTEASE 2"/>
    <property type="match status" value="1"/>
</dbReference>
<evidence type="ECO:0000259" key="7">
    <source>
        <dbReference type="Pfam" id="PF20908"/>
    </source>
</evidence>
<proteinExistence type="inferred from homology"/>
<keyword evidence="2 10" id="KW-0645">Protease</keyword>
<dbReference type="InterPro" id="IPR049387">
    <property type="entry name" value="UFSP2-like_2nd"/>
</dbReference>
<dbReference type="PANTHER" id="PTHR48153">
    <property type="entry name" value="UFM1-SPECIFIC PROTEASE 2"/>
    <property type="match status" value="1"/>
</dbReference>
<dbReference type="GO" id="GO:0008233">
    <property type="term" value="F:peptidase activity"/>
    <property type="evidence" value="ECO:0007669"/>
    <property type="project" value="UniProtKB-KW"/>
</dbReference>
<organism evidence="9 10">
    <name type="scientific">Polistes dominula</name>
    <name type="common">European paper wasp</name>
    <name type="synonym">Vespa dominula</name>
    <dbReference type="NCBI Taxonomy" id="743375"/>
    <lineage>
        <taxon>Eukaryota</taxon>
        <taxon>Metazoa</taxon>
        <taxon>Ecdysozoa</taxon>
        <taxon>Arthropoda</taxon>
        <taxon>Hexapoda</taxon>
        <taxon>Insecta</taxon>
        <taxon>Pterygota</taxon>
        <taxon>Neoptera</taxon>
        <taxon>Endopterygota</taxon>
        <taxon>Hymenoptera</taxon>
        <taxon>Apocrita</taxon>
        <taxon>Aculeata</taxon>
        <taxon>Vespoidea</taxon>
        <taxon>Vespidae</taxon>
        <taxon>Polistinae</taxon>
        <taxon>Polistini</taxon>
        <taxon>Polistes</taxon>
    </lineage>
</organism>
<dbReference type="RefSeq" id="XP_015174913.1">
    <property type="nucleotide sequence ID" value="XM_015319427.1"/>
</dbReference>
<evidence type="ECO:0000256" key="2">
    <source>
        <dbReference type="ARBA" id="ARBA00022670"/>
    </source>
</evidence>
<evidence type="ECO:0000259" key="6">
    <source>
        <dbReference type="Pfam" id="PF07910"/>
    </source>
</evidence>
<dbReference type="InterPro" id="IPR058757">
    <property type="entry name" value="UFSP2_MPN_N"/>
</dbReference>
<evidence type="ECO:0000256" key="5">
    <source>
        <dbReference type="ARBA" id="ARBA00022807"/>
    </source>
</evidence>
<feature type="domain" description="UFSP2 N-terminal MPN-like" evidence="8">
    <location>
        <begin position="1"/>
        <end position="120"/>
    </location>
</feature>
<dbReference type="Pfam" id="PF07910">
    <property type="entry name" value="Peptidase_C78"/>
    <property type="match status" value="1"/>
</dbReference>
<keyword evidence="3" id="KW-0833">Ubl conjugation pathway</keyword>
<protein>
    <submittedName>
        <fullName evidence="10">Ufm1-specific protease 2</fullName>
    </submittedName>
</protein>
<keyword evidence="9" id="KW-1185">Reference proteome</keyword>
<dbReference type="Gene3D" id="3.90.70.130">
    <property type="match status" value="1"/>
</dbReference>
<dbReference type="Proteomes" id="UP000694924">
    <property type="component" value="Unplaced"/>
</dbReference>
<dbReference type="GO" id="GO:0006508">
    <property type="term" value="P:proteolysis"/>
    <property type="evidence" value="ECO:0007669"/>
    <property type="project" value="UniProtKB-KW"/>
</dbReference>
<dbReference type="Pfam" id="PF20908">
    <property type="entry name" value="UfSP2_N"/>
    <property type="match status" value="1"/>
</dbReference>